<gene>
    <name evidence="1" type="ORF">BLA29_004259</name>
</gene>
<comment type="caution">
    <text evidence="1">The sequence shown here is derived from an EMBL/GenBank/DDBJ whole genome shotgun (WGS) entry which is preliminary data.</text>
</comment>
<protein>
    <submittedName>
        <fullName evidence="1">Uncharacterized protein</fullName>
    </submittedName>
</protein>
<reference evidence="1 2" key="1">
    <citation type="submission" date="2017-03" db="EMBL/GenBank/DDBJ databases">
        <title>Genome Survey of Euroglyphus maynei.</title>
        <authorList>
            <person name="Arlian L.G."/>
            <person name="Morgan M.S."/>
            <person name="Rider S.D."/>
        </authorList>
    </citation>
    <scope>NUCLEOTIDE SEQUENCE [LARGE SCALE GENOMIC DNA]</scope>
    <source>
        <strain evidence="1">Arlian Lab</strain>
        <tissue evidence="1">Whole body</tissue>
    </source>
</reference>
<dbReference type="EMBL" id="MUJZ01042348">
    <property type="protein sequence ID" value="OTF75360.1"/>
    <property type="molecule type" value="Genomic_DNA"/>
</dbReference>
<keyword evidence="2" id="KW-1185">Reference proteome</keyword>
<dbReference type="Proteomes" id="UP000194236">
    <property type="component" value="Unassembled WGS sequence"/>
</dbReference>
<proteinExistence type="predicted"/>
<sequence>MKNLNFSTIIITMMIECIILMENNWHQSSNVNGQSLMDNLYRFNEINTDIKAKTRDKCEIEILTRGSCMVNNNRIKPKIILHFKTRPFQSPADHNMRQTTEEEQEISESIEYKQRVIFEFTVQVIKHMKLDYGDQLKPLIIDTVQSIRLRNYGVADVYELKIYGLDEIEPMKESIEMENSLESSTWSFNITFYAANITADFKANINMDEKIFVKQWNLGIRIEQCTFRAEFTLDFNHQLLFSNSFQIKSFGDFKLISQSLQWPFNEIVSNIVQQEKHFIRHIIELYSQKYLNMTLSNNYDMMSILQKIFNDQ</sequence>
<accession>A0A1Y3B3F7</accession>
<dbReference type="OrthoDB" id="6500672at2759"/>
<evidence type="ECO:0000313" key="2">
    <source>
        <dbReference type="Proteomes" id="UP000194236"/>
    </source>
</evidence>
<evidence type="ECO:0000313" key="1">
    <source>
        <dbReference type="EMBL" id="OTF75360.1"/>
    </source>
</evidence>
<organism evidence="1 2">
    <name type="scientific">Euroglyphus maynei</name>
    <name type="common">Mayne's house dust mite</name>
    <dbReference type="NCBI Taxonomy" id="6958"/>
    <lineage>
        <taxon>Eukaryota</taxon>
        <taxon>Metazoa</taxon>
        <taxon>Ecdysozoa</taxon>
        <taxon>Arthropoda</taxon>
        <taxon>Chelicerata</taxon>
        <taxon>Arachnida</taxon>
        <taxon>Acari</taxon>
        <taxon>Acariformes</taxon>
        <taxon>Sarcoptiformes</taxon>
        <taxon>Astigmata</taxon>
        <taxon>Psoroptidia</taxon>
        <taxon>Analgoidea</taxon>
        <taxon>Pyroglyphidae</taxon>
        <taxon>Pyroglyphinae</taxon>
        <taxon>Euroglyphus</taxon>
    </lineage>
</organism>
<dbReference type="AlphaFoldDB" id="A0A1Y3B3F7"/>
<name>A0A1Y3B3F7_EURMA</name>